<evidence type="ECO:0000259" key="4">
    <source>
        <dbReference type="Pfam" id="PF01979"/>
    </source>
</evidence>
<organism evidence="6 7">
    <name type="scientific">Psilocybe cf. subviscida</name>
    <dbReference type="NCBI Taxonomy" id="2480587"/>
    <lineage>
        <taxon>Eukaryota</taxon>
        <taxon>Fungi</taxon>
        <taxon>Dikarya</taxon>
        <taxon>Basidiomycota</taxon>
        <taxon>Agaricomycotina</taxon>
        <taxon>Agaricomycetes</taxon>
        <taxon>Agaricomycetidae</taxon>
        <taxon>Agaricales</taxon>
        <taxon>Agaricineae</taxon>
        <taxon>Strophariaceae</taxon>
        <taxon>Psilocybe</taxon>
    </lineage>
</organism>
<dbReference type="Proteomes" id="UP000567179">
    <property type="component" value="Unassembled WGS sequence"/>
</dbReference>
<dbReference type="InterPro" id="IPR051781">
    <property type="entry name" value="Metallo-dep_Hydrolase"/>
</dbReference>
<feature type="domain" description="Amidohydrolase-related" evidence="4">
    <location>
        <begin position="450"/>
        <end position="544"/>
    </location>
</feature>
<dbReference type="InterPro" id="IPR006680">
    <property type="entry name" value="Amidohydro-rel"/>
</dbReference>
<keyword evidence="3" id="KW-0812">Transmembrane</keyword>
<evidence type="ECO:0000259" key="5">
    <source>
        <dbReference type="Pfam" id="PF24883"/>
    </source>
</evidence>
<dbReference type="GO" id="GO:0016810">
    <property type="term" value="F:hydrolase activity, acting on carbon-nitrogen (but not peptide) bonds"/>
    <property type="evidence" value="ECO:0007669"/>
    <property type="project" value="InterPro"/>
</dbReference>
<feature type="compositionally biased region" description="Low complexity" evidence="2">
    <location>
        <begin position="23"/>
        <end position="32"/>
    </location>
</feature>
<reference evidence="6 7" key="1">
    <citation type="journal article" date="2020" name="ISME J.">
        <title>Uncovering the hidden diversity of litter-decomposition mechanisms in mushroom-forming fungi.</title>
        <authorList>
            <person name="Floudas D."/>
            <person name="Bentzer J."/>
            <person name="Ahren D."/>
            <person name="Johansson T."/>
            <person name="Persson P."/>
            <person name="Tunlid A."/>
        </authorList>
    </citation>
    <scope>NUCLEOTIDE SEQUENCE [LARGE SCALE GENOMIC DNA]</scope>
    <source>
        <strain evidence="6 7">CBS 101986</strain>
    </source>
</reference>
<feature type="region of interest" description="Disordered" evidence="2">
    <location>
        <begin position="96"/>
        <end position="120"/>
    </location>
</feature>
<dbReference type="Pfam" id="PF24883">
    <property type="entry name" value="NPHP3_N"/>
    <property type="match status" value="1"/>
</dbReference>
<dbReference type="Pfam" id="PF01979">
    <property type="entry name" value="Amidohydro_1"/>
    <property type="match status" value="1"/>
</dbReference>
<dbReference type="Gene3D" id="3.40.50.300">
    <property type="entry name" value="P-loop containing nucleotide triphosphate hydrolases"/>
    <property type="match status" value="1"/>
</dbReference>
<accession>A0A8H5F4X1</accession>
<dbReference type="EMBL" id="JAACJJ010000017">
    <property type="protein sequence ID" value="KAF5323786.1"/>
    <property type="molecule type" value="Genomic_DNA"/>
</dbReference>
<keyword evidence="7" id="KW-1185">Reference proteome</keyword>
<evidence type="ECO:0000313" key="6">
    <source>
        <dbReference type="EMBL" id="KAF5323786.1"/>
    </source>
</evidence>
<dbReference type="Gene3D" id="3.20.20.140">
    <property type="entry name" value="Metal-dependent hydrolases"/>
    <property type="match status" value="2"/>
</dbReference>
<evidence type="ECO:0008006" key="8">
    <source>
        <dbReference type="Google" id="ProtNLM"/>
    </source>
</evidence>
<dbReference type="InterPro" id="IPR056884">
    <property type="entry name" value="NPHP3-like_N"/>
</dbReference>
<feature type="transmembrane region" description="Helical" evidence="3">
    <location>
        <begin position="41"/>
        <end position="61"/>
    </location>
</feature>
<feature type="region of interest" description="Disordered" evidence="2">
    <location>
        <begin position="1"/>
        <end position="32"/>
    </location>
</feature>
<feature type="domain" description="Nephrocystin 3-like N-terminal" evidence="5">
    <location>
        <begin position="1169"/>
        <end position="1259"/>
    </location>
</feature>
<dbReference type="InterPro" id="IPR032466">
    <property type="entry name" value="Metal_Hydrolase"/>
</dbReference>
<dbReference type="SUPFAM" id="SSF51338">
    <property type="entry name" value="Composite domain of metallo-dependent hydrolases"/>
    <property type="match status" value="1"/>
</dbReference>
<keyword evidence="3" id="KW-0472">Membrane</keyword>
<sequence>MGCRTTTMDDGVLHAPDATYNETSTSRQSRRTTSTTVARRFIYLCAYVLLLQVAVSLSATLSSMSNGHKSHPASNSELAARRAAIVVKCNDINRPAGPPASLTPSSRLRSTDRGNERWVPGTPPVLIKNARIWTGEEIIEHGDVFIEKGLVVAAGFLPPSLLRHIQSLGATDTKVEIIDARGRWLTPGLVDIHSHLGVYSAPELGGASDGDSQKAPILPWLRSVDGLNTHDDAYKLAIAGGVTTAQVLPGSGNNIGGQAFVIKLRETRERTATSRVLEPPETLVGGGNGTEWVHWRHMKHACGENPNTQYTQTRMDGQWNFRHAYDTARTIMRKQDRFCEKVAAGDWDTLRSENPDNKEDPEFPEDLQWESLVDVLRGRVKLSIHCYEAVDLDGIVRLSNEFSFPVASFHHAGETYLVPDLLKKTWGGAPAASLFASNFKKKREAYRGSEFAPRVLAEHGIPVVMKSDHPVLNSRYLMFEAQQAHYYGLDPILALASVTSTPAKALGLGHRIGSVAEGCDADLVLWDSHPLALGATPTQVFIDGIAQLPHDAPVLTKSEALQHLPKVPNFDKEKNATVEWQGEMPLRGRMLGREKRVRVVGVAAMDIPEADESQPREDGVTTVWESAHKDGVVIIEDGRIACTSPSASDAQACASSPSKLEDDEEEVVDLRGGELRVGLTTYGAPIGLVEIRLEPSTNDGNVRDPLIDQDPPTGLVRAVDGLAFEGRNMLLAYRSGITTGITAPTGSGFIRGVSAAFSLGAPHALANGAIQQSEAALHLSLSYNSAKASVTTQIAALRRLLFSDDRDEDDAWTRAKKGDMTLVVSVENADIMATLLSLKSDYEDTARQTLKLTFSGGTEAHLLADEIAAAGVSVILTKLRPYPGTWEQRRILPGPPLTEKSALVTLLDAGVNTALGVVDEGEARNTLFELAWASLDSNGTISRTKALALVSTNLHKALGYERPKRSIPDIVMYQGGGILDLKSKVIPLDQTMKSPAPRVSCADLKFALVLALQLAEKGVDGLPIPGVKGCIGGILRIIEQEELREDNIETFNGLVNMIKRFQEVTVERLSKERNIPENLKSDVEGLAKMLRDIPARYEERIGQGSRMRRWKDFFSAGDHAKALNGLGEDDRLIDKLPVEHKAFYNAHRERPIEVCEPDTRVSLLADVAEWAGGTGPNHPGILWLNGQAGVGKSTVAKALATRFDSMKTLGGSFMFSKPNGVTDGSIVFTTLAYQLSHHLPEFRGNLVTAIRAKEASMKAEIARHRPEHPIRQILLQSKGHVSEVKLGEISASMDIERYLQRRLRDVYTRLMGDTDQDHIWPADTDVACLVRMANNLFVFAATVVRFVGDEWAAEPRRRLNIILCGQNADGQDHPLSGLDIMYQEILRHALPNGVASVYARFQAVVGTIIFSEYPLSVKKLADLLAPNRSAIDIRHSLKFLHSVLTVPEDDETPGLQVYHKSFADFITDPKRCPLTEAYLRPSTHHTRLCLRHFEMAESEFGALSAGNLSMETCDSYAEAAEPILDATEDMLSHWIHHLHALEDQARMGNKSEEVILAVSYRAQAFSALITEHESHVKILESGNSANIFTRVKFRFLRRARRRIRVSGFRSLIQPQLTMGYVYFIGAIK</sequence>
<keyword evidence="3" id="KW-1133">Transmembrane helix</keyword>
<evidence type="ECO:0000256" key="3">
    <source>
        <dbReference type="SAM" id="Phobius"/>
    </source>
</evidence>
<name>A0A8H5F4X1_9AGAR</name>
<comment type="caution">
    <text evidence="6">The sequence shown here is derived from an EMBL/GenBank/DDBJ whole genome shotgun (WGS) entry which is preliminary data.</text>
</comment>
<dbReference type="PANTHER" id="PTHR43135:SF3">
    <property type="entry name" value="ALPHA-D-RIBOSE 1-METHYLPHOSPHONATE 5-TRIPHOSPHATE DIPHOSPHATASE"/>
    <property type="match status" value="1"/>
</dbReference>
<evidence type="ECO:0000313" key="7">
    <source>
        <dbReference type="Proteomes" id="UP000567179"/>
    </source>
</evidence>
<gene>
    <name evidence="6" type="ORF">D9619_012921</name>
</gene>
<dbReference type="SUPFAM" id="SSF52540">
    <property type="entry name" value="P-loop containing nucleoside triphosphate hydrolases"/>
    <property type="match status" value="1"/>
</dbReference>
<protein>
    <recommendedName>
        <fullName evidence="8">Amidohydrolase-related domain-containing protein</fullName>
    </recommendedName>
</protein>
<keyword evidence="1" id="KW-0677">Repeat</keyword>
<evidence type="ECO:0000256" key="2">
    <source>
        <dbReference type="SAM" id="MobiDB-lite"/>
    </source>
</evidence>
<dbReference type="PANTHER" id="PTHR43135">
    <property type="entry name" value="ALPHA-D-RIBOSE 1-METHYLPHOSPHONATE 5-TRIPHOSPHATE DIPHOSPHATASE"/>
    <property type="match status" value="1"/>
</dbReference>
<dbReference type="SUPFAM" id="SSF51556">
    <property type="entry name" value="Metallo-dependent hydrolases"/>
    <property type="match status" value="1"/>
</dbReference>
<dbReference type="InterPro" id="IPR011059">
    <property type="entry name" value="Metal-dep_hydrolase_composite"/>
</dbReference>
<evidence type="ECO:0000256" key="1">
    <source>
        <dbReference type="ARBA" id="ARBA00022737"/>
    </source>
</evidence>
<dbReference type="InterPro" id="IPR027417">
    <property type="entry name" value="P-loop_NTPase"/>
</dbReference>
<dbReference type="OrthoDB" id="10258955at2759"/>
<proteinExistence type="predicted"/>